<organism evidence="1 2">
    <name type="scientific">Scylla paramamosain</name>
    <name type="common">Mud crab</name>
    <dbReference type="NCBI Taxonomy" id="85552"/>
    <lineage>
        <taxon>Eukaryota</taxon>
        <taxon>Metazoa</taxon>
        <taxon>Ecdysozoa</taxon>
        <taxon>Arthropoda</taxon>
        <taxon>Crustacea</taxon>
        <taxon>Multicrustacea</taxon>
        <taxon>Malacostraca</taxon>
        <taxon>Eumalacostraca</taxon>
        <taxon>Eucarida</taxon>
        <taxon>Decapoda</taxon>
        <taxon>Pleocyemata</taxon>
        <taxon>Brachyura</taxon>
        <taxon>Eubrachyura</taxon>
        <taxon>Portunoidea</taxon>
        <taxon>Portunidae</taxon>
        <taxon>Portuninae</taxon>
        <taxon>Scylla</taxon>
    </lineage>
</organism>
<name>A0AAW0TXT5_SCYPA</name>
<protein>
    <submittedName>
        <fullName evidence="1">Uncharacterized protein</fullName>
    </submittedName>
</protein>
<comment type="caution">
    <text evidence="1">The sequence shown here is derived from an EMBL/GenBank/DDBJ whole genome shotgun (WGS) entry which is preliminary data.</text>
</comment>
<dbReference type="AlphaFoldDB" id="A0AAW0TXT5"/>
<gene>
    <name evidence="1" type="ORF">O3P69_017601</name>
</gene>
<dbReference type="Proteomes" id="UP001487740">
    <property type="component" value="Unassembled WGS sequence"/>
</dbReference>
<evidence type="ECO:0000313" key="1">
    <source>
        <dbReference type="EMBL" id="KAK8392081.1"/>
    </source>
</evidence>
<reference evidence="1 2" key="1">
    <citation type="submission" date="2023-03" db="EMBL/GenBank/DDBJ databases">
        <title>High-quality genome of Scylla paramamosain provides insights in environmental adaptation.</title>
        <authorList>
            <person name="Zhang L."/>
        </authorList>
    </citation>
    <scope>NUCLEOTIDE SEQUENCE [LARGE SCALE GENOMIC DNA]</scope>
    <source>
        <strain evidence="1">LZ_2023a</strain>
        <tissue evidence="1">Muscle</tissue>
    </source>
</reference>
<dbReference type="EMBL" id="JARAKH010000023">
    <property type="protein sequence ID" value="KAK8392081.1"/>
    <property type="molecule type" value="Genomic_DNA"/>
</dbReference>
<proteinExistence type="predicted"/>
<sequence length="173" mass="19232">MQTGEEPTVLRRLMEIERMAIYQLLETHIIEPIKGSYPQQYIKEVAAKFVNTFRQDLLMMQLNAWASPTLLRLIQKIIYMSQARNIPAGTAVGECVEVQRAEAPPQGERAAEGAPLPSFLEDLATRSAVNLTEAQTELVCDTLGREPSPCEASSPGAPGVLDTVCRRLRVPRR</sequence>
<evidence type="ECO:0000313" key="2">
    <source>
        <dbReference type="Proteomes" id="UP001487740"/>
    </source>
</evidence>
<keyword evidence="2" id="KW-1185">Reference proteome</keyword>
<accession>A0AAW0TXT5</accession>